<sequence length="128" mass="14271">MTERIPSTAARGRTRLGFGRRARRAPVRTAIGYLRTDLAGTDRIRWEPRIRAAAKAIGYDLLGTLIFPTAPPLERLRVLATELGVDAVLCPSFAHLDDRVPADLLTVTDLIVLDPPITYCRWDPRILP</sequence>
<protein>
    <recommendedName>
        <fullName evidence="3">Resolvase/invertase-type recombinase catalytic domain-containing protein</fullName>
    </recommendedName>
</protein>
<accession>A0ABW6PXD1</accession>
<keyword evidence="2" id="KW-1185">Reference proteome</keyword>
<proteinExistence type="predicted"/>
<comment type="caution">
    <text evidence="1">The sequence shown here is derived from an EMBL/GenBank/DDBJ whole genome shotgun (WGS) entry which is preliminary data.</text>
</comment>
<reference evidence="1 2" key="1">
    <citation type="submission" date="2024-10" db="EMBL/GenBank/DDBJ databases">
        <title>The Natural Products Discovery Center: Release of the First 8490 Sequenced Strains for Exploring Actinobacteria Biosynthetic Diversity.</title>
        <authorList>
            <person name="Kalkreuter E."/>
            <person name="Kautsar S.A."/>
            <person name="Yang D."/>
            <person name="Bader C.D."/>
            <person name="Teijaro C.N."/>
            <person name="Fluegel L."/>
            <person name="Davis C.M."/>
            <person name="Simpson J.R."/>
            <person name="Lauterbach L."/>
            <person name="Steele A.D."/>
            <person name="Gui C."/>
            <person name="Meng S."/>
            <person name="Li G."/>
            <person name="Viehrig K."/>
            <person name="Ye F."/>
            <person name="Su P."/>
            <person name="Kiefer A.F."/>
            <person name="Nichols A."/>
            <person name="Cepeda A.J."/>
            <person name="Yan W."/>
            <person name="Fan B."/>
            <person name="Jiang Y."/>
            <person name="Adhikari A."/>
            <person name="Zheng C.-J."/>
            <person name="Schuster L."/>
            <person name="Cowan T.M."/>
            <person name="Smanski M.J."/>
            <person name="Chevrette M.G."/>
            <person name="De Carvalho L.P.S."/>
            <person name="Shen B."/>
        </authorList>
    </citation>
    <scope>NUCLEOTIDE SEQUENCE [LARGE SCALE GENOMIC DNA]</scope>
    <source>
        <strain evidence="1 2">NPDC004045</strain>
    </source>
</reference>
<name>A0ABW6PXD1_9NOCA</name>
<dbReference type="EMBL" id="JBIAMX010000032">
    <property type="protein sequence ID" value="MFF0547106.1"/>
    <property type="molecule type" value="Genomic_DNA"/>
</dbReference>
<gene>
    <name evidence="1" type="ORF">ACFYTF_30150</name>
</gene>
<evidence type="ECO:0000313" key="2">
    <source>
        <dbReference type="Proteomes" id="UP001601444"/>
    </source>
</evidence>
<dbReference type="Proteomes" id="UP001601444">
    <property type="component" value="Unassembled WGS sequence"/>
</dbReference>
<dbReference type="RefSeq" id="WP_387703257.1">
    <property type="nucleotide sequence ID" value="NZ_JBIAMX010000032.1"/>
</dbReference>
<organism evidence="1 2">
    <name type="scientific">Nocardia thailandica</name>
    <dbReference type="NCBI Taxonomy" id="257275"/>
    <lineage>
        <taxon>Bacteria</taxon>
        <taxon>Bacillati</taxon>
        <taxon>Actinomycetota</taxon>
        <taxon>Actinomycetes</taxon>
        <taxon>Mycobacteriales</taxon>
        <taxon>Nocardiaceae</taxon>
        <taxon>Nocardia</taxon>
    </lineage>
</organism>
<evidence type="ECO:0000313" key="1">
    <source>
        <dbReference type="EMBL" id="MFF0547106.1"/>
    </source>
</evidence>
<evidence type="ECO:0008006" key="3">
    <source>
        <dbReference type="Google" id="ProtNLM"/>
    </source>
</evidence>